<proteinExistence type="predicted"/>
<reference evidence="2 3" key="1">
    <citation type="submission" date="2019-05" db="EMBL/GenBank/DDBJ databases">
        <title>Another draft genome of Portunus trituberculatus and its Hox gene families provides insights of decapod evolution.</title>
        <authorList>
            <person name="Jeong J.-H."/>
            <person name="Song I."/>
            <person name="Kim S."/>
            <person name="Choi T."/>
            <person name="Kim D."/>
            <person name="Ryu S."/>
            <person name="Kim W."/>
        </authorList>
    </citation>
    <scope>NUCLEOTIDE SEQUENCE [LARGE SCALE GENOMIC DNA]</scope>
    <source>
        <tissue evidence="2">Muscle</tissue>
    </source>
</reference>
<name>A0A5B7D705_PORTR</name>
<dbReference type="AlphaFoldDB" id="A0A5B7D705"/>
<protein>
    <submittedName>
        <fullName evidence="2">Uncharacterized protein</fullName>
    </submittedName>
</protein>
<accession>A0A5B7D705</accession>
<evidence type="ECO:0000256" key="1">
    <source>
        <dbReference type="SAM" id="Coils"/>
    </source>
</evidence>
<sequence>MLSLYKSRSTERKKKVTSEAHLRYIEIEEERNVMKDELSLLKKAYQEAQEEKVEIRQYHERAVHVVALTTDRL</sequence>
<dbReference type="Proteomes" id="UP000324222">
    <property type="component" value="Unassembled WGS sequence"/>
</dbReference>
<organism evidence="2 3">
    <name type="scientific">Portunus trituberculatus</name>
    <name type="common">Swimming crab</name>
    <name type="synonym">Neptunus trituberculatus</name>
    <dbReference type="NCBI Taxonomy" id="210409"/>
    <lineage>
        <taxon>Eukaryota</taxon>
        <taxon>Metazoa</taxon>
        <taxon>Ecdysozoa</taxon>
        <taxon>Arthropoda</taxon>
        <taxon>Crustacea</taxon>
        <taxon>Multicrustacea</taxon>
        <taxon>Malacostraca</taxon>
        <taxon>Eumalacostraca</taxon>
        <taxon>Eucarida</taxon>
        <taxon>Decapoda</taxon>
        <taxon>Pleocyemata</taxon>
        <taxon>Brachyura</taxon>
        <taxon>Eubrachyura</taxon>
        <taxon>Portunoidea</taxon>
        <taxon>Portunidae</taxon>
        <taxon>Portuninae</taxon>
        <taxon>Portunus</taxon>
    </lineage>
</organism>
<gene>
    <name evidence="2" type="ORF">E2C01_009809</name>
</gene>
<dbReference type="EMBL" id="VSRR010000552">
    <property type="protein sequence ID" value="MPC16966.1"/>
    <property type="molecule type" value="Genomic_DNA"/>
</dbReference>
<evidence type="ECO:0000313" key="3">
    <source>
        <dbReference type="Proteomes" id="UP000324222"/>
    </source>
</evidence>
<dbReference type="OrthoDB" id="10254988at2759"/>
<feature type="coiled-coil region" evidence="1">
    <location>
        <begin position="24"/>
        <end position="61"/>
    </location>
</feature>
<keyword evidence="3" id="KW-1185">Reference proteome</keyword>
<keyword evidence="1" id="KW-0175">Coiled coil</keyword>
<comment type="caution">
    <text evidence="2">The sequence shown here is derived from an EMBL/GenBank/DDBJ whole genome shotgun (WGS) entry which is preliminary data.</text>
</comment>
<evidence type="ECO:0000313" key="2">
    <source>
        <dbReference type="EMBL" id="MPC16966.1"/>
    </source>
</evidence>